<dbReference type="PANTHER" id="PTHR46961">
    <property type="entry name" value="DYNEIN HEAVY CHAIN 1, AXONEMAL-LIKE PROTEIN"/>
    <property type="match status" value="1"/>
</dbReference>
<dbReference type="InterPro" id="IPR027417">
    <property type="entry name" value="P-loop_NTPase"/>
</dbReference>
<proteinExistence type="inferred from homology"/>
<dbReference type="InterPro" id="IPR024317">
    <property type="entry name" value="Dynein_heavy_chain_D4_dom"/>
</dbReference>
<protein>
    <recommendedName>
        <fullName evidence="2">Dynein heavy chain AAA module D4 domain-containing protein</fullName>
    </recommendedName>
</protein>
<evidence type="ECO:0000259" key="2">
    <source>
        <dbReference type="Pfam" id="PF12780"/>
    </source>
</evidence>
<dbReference type="GO" id="GO:0007018">
    <property type="term" value="P:microtubule-based movement"/>
    <property type="evidence" value="ECO:0007669"/>
    <property type="project" value="InterPro"/>
</dbReference>
<gene>
    <name evidence="3" type="ORF">PXEA_LOCUS22283</name>
</gene>
<dbReference type="Proteomes" id="UP000784294">
    <property type="component" value="Unassembled WGS sequence"/>
</dbReference>
<dbReference type="Gene3D" id="3.40.50.300">
    <property type="entry name" value="P-loop containing nucleotide triphosphate hydrolases"/>
    <property type="match status" value="1"/>
</dbReference>
<dbReference type="PANTHER" id="PTHR46961:SF8">
    <property type="entry name" value="DYNEIN AXONEMAL HEAVY CHAIN 7"/>
    <property type="match status" value="1"/>
</dbReference>
<organism evidence="3 4">
    <name type="scientific">Protopolystoma xenopodis</name>
    <dbReference type="NCBI Taxonomy" id="117903"/>
    <lineage>
        <taxon>Eukaryota</taxon>
        <taxon>Metazoa</taxon>
        <taxon>Spiralia</taxon>
        <taxon>Lophotrochozoa</taxon>
        <taxon>Platyhelminthes</taxon>
        <taxon>Monogenea</taxon>
        <taxon>Polyopisthocotylea</taxon>
        <taxon>Polystomatidea</taxon>
        <taxon>Polystomatidae</taxon>
        <taxon>Protopolystoma</taxon>
    </lineage>
</organism>
<reference evidence="3" key="1">
    <citation type="submission" date="2018-11" db="EMBL/GenBank/DDBJ databases">
        <authorList>
            <consortium name="Pathogen Informatics"/>
        </authorList>
    </citation>
    <scope>NUCLEOTIDE SEQUENCE</scope>
</reference>
<sequence>MEVRNIEQLRKTVEGFLEEYNQLSKKPMNLVLFRFAIEHVSRISRVLKQPRSHALLVGVGGSGRQSLTRLASYMCDYDIFQVVT</sequence>
<dbReference type="AlphaFoldDB" id="A0A448X5R6"/>
<dbReference type="OrthoDB" id="10266008at2759"/>
<evidence type="ECO:0000313" key="4">
    <source>
        <dbReference type="Proteomes" id="UP000784294"/>
    </source>
</evidence>
<evidence type="ECO:0000256" key="1">
    <source>
        <dbReference type="ARBA" id="ARBA00008887"/>
    </source>
</evidence>
<evidence type="ECO:0000313" key="3">
    <source>
        <dbReference type="EMBL" id="VEL28843.1"/>
    </source>
</evidence>
<feature type="domain" description="Dynein heavy chain AAA module D4" evidence="2">
    <location>
        <begin position="28"/>
        <end position="82"/>
    </location>
</feature>
<dbReference type="EMBL" id="CAAALY010098212">
    <property type="protein sequence ID" value="VEL28843.1"/>
    <property type="molecule type" value="Genomic_DNA"/>
</dbReference>
<dbReference type="SUPFAM" id="SSF52540">
    <property type="entry name" value="P-loop containing nucleoside triphosphate hydrolases"/>
    <property type="match status" value="1"/>
</dbReference>
<dbReference type="GO" id="GO:0030286">
    <property type="term" value="C:dynein complex"/>
    <property type="evidence" value="ECO:0007669"/>
    <property type="project" value="InterPro"/>
</dbReference>
<comment type="similarity">
    <text evidence="1">Belongs to the dynein heavy chain family.</text>
</comment>
<dbReference type="GO" id="GO:0051959">
    <property type="term" value="F:dynein light intermediate chain binding"/>
    <property type="evidence" value="ECO:0007669"/>
    <property type="project" value="InterPro"/>
</dbReference>
<name>A0A448X5R6_9PLAT</name>
<accession>A0A448X5R6</accession>
<keyword evidence="4" id="KW-1185">Reference proteome</keyword>
<dbReference type="InterPro" id="IPR026983">
    <property type="entry name" value="DHC"/>
</dbReference>
<dbReference type="Pfam" id="PF12780">
    <property type="entry name" value="AAA_8"/>
    <property type="match status" value="1"/>
</dbReference>
<dbReference type="GO" id="GO:0045505">
    <property type="term" value="F:dynein intermediate chain binding"/>
    <property type="evidence" value="ECO:0007669"/>
    <property type="project" value="InterPro"/>
</dbReference>
<comment type="caution">
    <text evidence="3">The sequence shown here is derived from an EMBL/GenBank/DDBJ whole genome shotgun (WGS) entry which is preliminary data.</text>
</comment>